<keyword evidence="2" id="KW-0378">Hydrolase</keyword>
<comment type="caution">
    <text evidence="4">The sequence shown here is derived from an EMBL/GenBank/DDBJ whole genome shotgun (WGS) entry which is preliminary data.</text>
</comment>
<evidence type="ECO:0000259" key="3">
    <source>
        <dbReference type="PROSITE" id="PS51677"/>
    </source>
</evidence>
<dbReference type="SUPFAM" id="SSF88713">
    <property type="entry name" value="Glycoside hydrolase/deacetylase"/>
    <property type="match status" value="1"/>
</dbReference>
<dbReference type="EMBL" id="QKTX01000004">
    <property type="protein sequence ID" value="PZV84602.1"/>
    <property type="molecule type" value="Genomic_DNA"/>
</dbReference>
<dbReference type="GO" id="GO:0016810">
    <property type="term" value="F:hydrolase activity, acting on carbon-nitrogen (but not peptide) bonds"/>
    <property type="evidence" value="ECO:0007669"/>
    <property type="project" value="InterPro"/>
</dbReference>
<evidence type="ECO:0000313" key="4">
    <source>
        <dbReference type="EMBL" id="PZV84602.1"/>
    </source>
</evidence>
<dbReference type="Pfam" id="PF01522">
    <property type="entry name" value="Polysacc_deac_1"/>
    <property type="match status" value="1"/>
</dbReference>
<evidence type="ECO:0000256" key="1">
    <source>
        <dbReference type="ARBA" id="ARBA00022723"/>
    </source>
</evidence>
<protein>
    <submittedName>
        <fullName evidence="4">Peptidoglycan/xylan/chitin deacetylase (PgdA/CDA1 family)</fullName>
    </submittedName>
</protein>
<dbReference type="PROSITE" id="PS51677">
    <property type="entry name" value="NODB"/>
    <property type="match status" value="1"/>
</dbReference>
<dbReference type="InterPro" id="IPR011330">
    <property type="entry name" value="Glyco_hydro/deAcase_b/a-brl"/>
</dbReference>
<dbReference type="PANTHER" id="PTHR10587:SF133">
    <property type="entry name" value="CHITIN DEACETYLASE 1-RELATED"/>
    <property type="match status" value="1"/>
</dbReference>
<feature type="domain" description="NodB homology" evidence="3">
    <location>
        <begin position="27"/>
        <end position="207"/>
    </location>
</feature>
<dbReference type="InterPro" id="IPR002509">
    <property type="entry name" value="NODB_dom"/>
</dbReference>
<dbReference type="GO" id="GO:0005975">
    <property type="term" value="P:carbohydrate metabolic process"/>
    <property type="evidence" value="ECO:0007669"/>
    <property type="project" value="InterPro"/>
</dbReference>
<organism evidence="4 5">
    <name type="scientific">Algoriphagus aquaeductus</name>
    <dbReference type="NCBI Taxonomy" id="475299"/>
    <lineage>
        <taxon>Bacteria</taxon>
        <taxon>Pseudomonadati</taxon>
        <taxon>Bacteroidota</taxon>
        <taxon>Cytophagia</taxon>
        <taxon>Cytophagales</taxon>
        <taxon>Cyclobacteriaceae</taxon>
        <taxon>Algoriphagus</taxon>
    </lineage>
</organism>
<dbReference type="InterPro" id="IPR050248">
    <property type="entry name" value="Polysacc_deacetylase_ArnD"/>
</dbReference>
<dbReference type="Gene3D" id="3.20.20.370">
    <property type="entry name" value="Glycoside hydrolase/deacetylase"/>
    <property type="match status" value="1"/>
</dbReference>
<keyword evidence="1" id="KW-0479">Metal-binding</keyword>
<sequence length="209" mass="23740">MMRPHQVPRWVQRIFPKRTWEGPDEPRQVFLTFDDGPVPGITDFVLTELAKRDQKATFFVVGDNVNKHPALAKEVLSEGHQLGNHTYHHLHGFKTSTDSYVKNVVLCDQILGQKLGLMTPLFRPPYGLLTPRQAKILSEQKQLVMWSVLTGDYDRSIAPNTLLKAVKPMTSPGKIIVFHDQEKTDGHLQKILPDYLSFIKDNGFTTGLL</sequence>
<keyword evidence="5" id="KW-1185">Reference proteome</keyword>
<dbReference type="AlphaFoldDB" id="A0A326RSC7"/>
<evidence type="ECO:0000256" key="2">
    <source>
        <dbReference type="ARBA" id="ARBA00022801"/>
    </source>
</evidence>
<dbReference type="Proteomes" id="UP000248917">
    <property type="component" value="Unassembled WGS sequence"/>
</dbReference>
<dbReference type="PANTHER" id="PTHR10587">
    <property type="entry name" value="GLYCOSYL TRANSFERASE-RELATED"/>
    <property type="match status" value="1"/>
</dbReference>
<dbReference type="GO" id="GO:0046872">
    <property type="term" value="F:metal ion binding"/>
    <property type="evidence" value="ECO:0007669"/>
    <property type="project" value="UniProtKB-KW"/>
</dbReference>
<dbReference type="GO" id="GO:0016020">
    <property type="term" value="C:membrane"/>
    <property type="evidence" value="ECO:0007669"/>
    <property type="project" value="TreeGrafter"/>
</dbReference>
<name>A0A326RSC7_9BACT</name>
<evidence type="ECO:0000313" key="5">
    <source>
        <dbReference type="Proteomes" id="UP000248917"/>
    </source>
</evidence>
<reference evidence="4 5" key="1">
    <citation type="submission" date="2018-06" db="EMBL/GenBank/DDBJ databases">
        <title>Genomic Encyclopedia of Archaeal and Bacterial Type Strains, Phase II (KMG-II): from individual species to whole genera.</title>
        <authorList>
            <person name="Goeker M."/>
        </authorList>
    </citation>
    <scope>NUCLEOTIDE SEQUENCE [LARGE SCALE GENOMIC DNA]</scope>
    <source>
        <strain evidence="4 5">T4</strain>
    </source>
</reference>
<gene>
    <name evidence="4" type="ORF">CLV31_104255</name>
</gene>
<proteinExistence type="predicted"/>
<dbReference type="RefSeq" id="WP_317048779.1">
    <property type="nucleotide sequence ID" value="NZ_JBJINY010000032.1"/>
</dbReference>
<dbReference type="CDD" id="cd10917">
    <property type="entry name" value="CE4_NodB_like_6s_7s"/>
    <property type="match status" value="1"/>
</dbReference>
<accession>A0A326RSC7</accession>